<dbReference type="EMBL" id="JAOPJZ010000011">
    <property type="protein sequence ID" value="MCU4752924.1"/>
    <property type="molecule type" value="Genomic_DNA"/>
</dbReference>
<evidence type="ECO:0000256" key="1">
    <source>
        <dbReference type="SAM" id="MobiDB-lite"/>
    </source>
</evidence>
<comment type="caution">
    <text evidence="2">The sequence shown here is derived from an EMBL/GenBank/DDBJ whole genome shotgun (WGS) entry which is preliminary data.</text>
</comment>
<protein>
    <submittedName>
        <fullName evidence="2">Uncharacterized protein</fullName>
    </submittedName>
</protein>
<sequence>MSNRNADAAYTELTPDTWHQTDDGNFYVDCPECGSAATLTNVVAHGRCNGYLDQDESETEFDEDAVDCAARLWFELGYEPDPDGTGSEDAVGEDSSEPDANEGVPAEDQPPGVNGTVNDE</sequence>
<organism evidence="2 3">
    <name type="scientific">Natronosalvus hydrolyticus</name>
    <dbReference type="NCBI Taxonomy" id="2979988"/>
    <lineage>
        <taxon>Archaea</taxon>
        <taxon>Methanobacteriati</taxon>
        <taxon>Methanobacteriota</taxon>
        <taxon>Stenosarchaea group</taxon>
        <taxon>Halobacteria</taxon>
        <taxon>Halobacteriales</taxon>
        <taxon>Natrialbaceae</taxon>
        <taxon>Natronosalvus</taxon>
    </lineage>
</organism>
<name>A0AAP2Z8Z8_9EURY</name>
<evidence type="ECO:0000313" key="2">
    <source>
        <dbReference type="EMBL" id="MCU4752924.1"/>
    </source>
</evidence>
<accession>A0AAP2Z8Z8</accession>
<feature type="region of interest" description="Disordered" evidence="1">
    <location>
        <begin position="77"/>
        <end position="120"/>
    </location>
</feature>
<gene>
    <name evidence="2" type="ORF">OB919_13210</name>
</gene>
<evidence type="ECO:0000313" key="3">
    <source>
        <dbReference type="Proteomes" id="UP001321047"/>
    </source>
</evidence>
<keyword evidence="3" id="KW-1185">Reference proteome</keyword>
<feature type="compositionally biased region" description="Acidic residues" evidence="1">
    <location>
        <begin position="90"/>
        <end position="100"/>
    </location>
</feature>
<dbReference type="AlphaFoldDB" id="A0AAP2Z8Z8"/>
<dbReference type="RefSeq" id="WP_342809250.1">
    <property type="nucleotide sequence ID" value="NZ_JAOPJZ010000011.1"/>
</dbReference>
<dbReference type="Proteomes" id="UP001321047">
    <property type="component" value="Unassembled WGS sequence"/>
</dbReference>
<proteinExistence type="predicted"/>
<reference evidence="2 3" key="1">
    <citation type="submission" date="2022-09" db="EMBL/GenBank/DDBJ databases">
        <title>Enrichment on poylsaccharides allowed isolation of novel metabolic and taxonomic groups of Haloarchaea.</title>
        <authorList>
            <person name="Sorokin D.Y."/>
            <person name="Elcheninov A.G."/>
            <person name="Khizhniak T.V."/>
            <person name="Kolganova T.V."/>
            <person name="Kublanov I.V."/>
        </authorList>
    </citation>
    <scope>NUCLEOTIDE SEQUENCE [LARGE SCALE GENOMIC DNA]</scope>
    <source>
        <strain evidence="2 3">AArc-curdl1</strain>
    </source>
</reference>